<dbReference type="SMART" id="SM00534">
    <property type="entry name" value="MUTSac"/>
    <property type="match status" value="1"/>
</dbReference>
<feature type="transmembrane region" description="Helical" evidence="4">
    <location>
        <begin position="52"/>
        <end position="71"/>
    </location>
</feature>
<dbReference type="SUPFAM" id="SSF48334">
    <property type="entry name" value="DNA repair protein MutS, domain III"/>
    <property type="match status" value="1"/>
</dbReference>
<evidence type="ECO:0000256" key="2">
    <source>
        <dbReference type="ARBA" id="ARBA00022840"/>
    </source>
</evidence>
<dbReference type="GO" id="GO:0005829">
    <property type="term" value="C:cytosol"/>
    <property type="evidence" value="ECO:0007669"/>
    <property type="project" value="TreeGrafter"/>
</dbReference>
<evidence type="ECO:0000259" key="5">
    <source>
        <dbReference type="SMART" id="SM00534"/>
    </source>
</evidence>
<keyword evidence="1" id="KW-0547">Nucleotide-binding</keyword>
<dbReference type="InterPro" id="IPR027417">
    <property type="entry name" value="P-loop_NTPase"/>
</dbReference>
<dbReference type="GO" id="GO:0005524">
    <property type="term" value="F:ATP binding"/>
    <property type="evidence" value="ECO:0007669"/>
    <property type="project" value="UniProtKB-KW"/>
</dbReference>
<keyword evidence="4" id="KW-1133">Transmembrane helix</keyword>
<keyword evidence="2" id="KW-0067">ATP-binding</keyword>
<reference evidence="6 7" key="1">
    <citation type="submission" date="2020-08" db="EMBL/GenBank/DDBJ databases">
        <title>Genomic Encyclopedia of Type Strains, Phase IV (KMG-IV): sequencing the most valuable type-strain genomes for metagenomic binning, comparative biology and taxonomic classification.</title>
        <authorList>
            <person name="Goeker M."/>
        </authorList>
    </citation>
    <scope>NUCLEOTIDE SEQUENCE [LARGE SCALE GENOMIC DNA]</scope>
    <source>
        <strain evidence="6 7">DSM 103733</strain>
    </source>
</reference>
<keyword evidence="4" id="KW-0812">Transmembrane</keyword>
<feature type="domain" description="DNA mismatch repair proteins mutS family" evidence="5">
    <location>
        <begin position="417"/>
        <end position="591"/>
    </location>
</feature>
<evidence type="ECO:0000256" key="4">
    <source>
        <dbReference type="SAM" id="Phobius"/>
    </source>
</evidence>
<dbReference type="GO" id="GO:0030983">
    <property type="term" value="F:mismatched DNA binding"/>
    <property type="evidence" value="ECO:0007669"/>
    <property type="project" value="InterPro"/>
</dbReference>
<dbReference type="GO" id="GO:0140664">
    <property type="term" value="F:ATP-dependent DNA damage sensor activity"/>
    <property type="evidence" value="ECO:0007669"/>
    <property type="project" value="InterPro"/>
</dbReference>
<evidence type="ECO:0000256" key="1">
    <source>
        <dbReference type="ARBA" id="ARBA00022741"/>
    </source>
</evidence>
<name>A0A841JPM3_9BACT</name>
<gene>
    <name evidence="6" type="ORF">HNQ77_001240</name>
</gene>
<dbReference type="RefSeq" id="WP_184084624.1">
    <property type="nucleotide sequence ID" value="NZ_JACHEK010000002.1"/>
</dbReference>
<dbReference type="PANTHER" id="PTHR11361">
    <property type="entry name" value="DNA MISMATCH REPAIR PROTEIN MUTS FAMILY MEMBER"/>
    <property type="match status" value="1"/>
</dbReference>
<dbReference type="Gene3D" id="3.40.50.300">
    <property type="entry name" value="P-loop containing nucleotide triphosphate hydrolases"/>
    <property type="match status" value="1"/>
</dbReference>
<feature type="transmembrane region" description="Helical" evidence="4">
    <location>
        <begin position="211"/>
        <end position="230"/>
    </location>
</feature>
<proteinExistence type="predicted"/>
<evidence type="ECO:0000313" key="7">
    <source>
        <dbReference type="Proteomes" id="UP000538666"/>
    </source>
</evidence>
<dbReference type="GO" id="GO:0006298">
    <property type="term" value="P:mismatch repair"/>
    <property type="evidence" value="ECO:0007669"/>
    <property type="project" value="InterPro"/>
</dbReference>
<dbReference type="EMBL" id="JACHEK010000002">
    <property type="protein sequence ID" value="MBB6143296.1"/>
    <property type="molecule type" value="Genomic_DNA"/>
</dbReference>
<dbReference type="InterPro" id="IPR036187">
    <property type="entry name" value="DNA_mismatch_repair_MutS_sf"/>
</dbReference>
<dbReference type="AlphaFoldDB" id="A0A841JPM3"/>
<evidence type="ECO:0000313" key="6">
    <source>
        <dbReference type="EMBL" id="MBB6143296.1"/>
    </source>
</evidence>
<dbReference type="Gene3D" id="1.10.1420.10">
    <property type="match status" value="1"/>
</dbReference>
<keyword evidence="4" id="KW-0472">Membrane</keyword>
<protein>
    <submittedName>
        <fullName evidence="6">Flp pilus assembly protein TadB</fullName>
    </submittedName>
</protein>
<organism evidence="6 7">
    <name type="scientific">Silvibacterium bohemicum</name>
    <dbReference type="NCBI Taxonomy" id="1577686"/>
    <lineage>
        <taxon>Bacteria</taxon>
        <taxon>Pseudomonadati</taxon>
        <taxon>Acidobacteriota</taxon>
        <taxon>Terriglobia</taxon>
        <taxon>Terriglobales</taxon>
        <taxon>Acidobacteriaceae</taxon>
        <taxon>Silvibacterium</taxon>
    </lineage>
</organism>
<dbReference type="SUPFAM" id="SSF52540">
    <property type="entry name" value="P-loop containing nucleoside triphosphate hydrolases"/>
    <property type="match status" value="1"/>
</dbReference>
<sequence length="592" mass="65840">MTSPLDDYSRRMLEAQSEIRQIEPARLRALAAFAGCCLLVLIILFFVWHNTVALAIVLPAGVAALYFLRLYKDRGEKWKQLALHCESLERGIERLTHRWQGNGRKGTEFARKGHLYQDDLNVLGEGSLFELLCTTRTEVGASRLASYLLDPATIEESIRRQEAVKELCDSAGLREAVMALGDYRFQDCSADTFRTWQDLPILDISARSQNLILGFTFASVAIGVCIASRALLWSHWLLPLIFLLLVQIVWSWTLARGVRPRLHLLGQLTGALTILQQGFVLLEQQRFESAKLREIVERLRGQQASAAVRRLEKRNRWLDQREKPEFYLLARLLATGTHLVLSSERWRAEHGKNLEAWMEAWSEFEALNCLAGYAYEHPGHVFPSCVKGRPHFEAKELGHPLLADFCVGNNVALGDGARLYIISGANMAGKSTLMRAVGLNAVLAFAGAPMRATEACLSGLTICASIALTDSLAGGKSKFLAEVERIRHTVELGRSNRNVLFLIDEILGGTNSYDRKVAAEIIVKTLLASNGIGVLSTHDLALTEIATNALDTVLLHMASRSSEKPLDFDYRLRPGVSHETNALAIVKMMGII</sequence>
<dbReference type="Proteomes" id="UP000538666">
    <property type="component" value="Unassembled WGS sequence"/>
</dbReference>
<keyword evidence="7" id="KW-1185">Reference proteome</keyword>
<keyword evidence="3" id="KW-0238">DNA-binding</keyword>
<evidence type="ECO:0000256" key="3">
    <source>
        <dbReference type="ARBA" id="ARBA00023125"/>
    </source>
</evidence>
<dbReference type="InterPro" id="IPR000432">
    <property type="entry name" value="DNA_mismatch_repair_MutS_C"/>
</dbReference>
<dbReference type="Pfam" id="PF00488">
    <property type="entry name" value="MutS_V"/>
    <property type="match status" value="1"/>
</dbReference>
<feature type="transmembrane region" description="Helical" evidence="4">
    <location>
        <begin position="27"/>
        <end position="46"/>
    </location>
</feature>
<dbReference type="InterPro" id="IPR045076">
    <property type="entry name" value="MutS"/>
</dbReference>
<dbReference type="PANTHER" id="PTHR11361:SF99">
    <property type="entry name" value="DNA MISMATCH REPAIR PROTEIN"/>
    <property type="match status" value="1"/>
</dbReference>
<comment type="caution">
    <text evidence="6">The sequence shown here is derived from an EMBL/GenBank/DDBJ whole genome shotgun (WGS) entry which is preliminary data.</text>
</comment>
<accession>A0A841JPM3</accession>